<evidence type="ECO:0000313" key="3">
    <source>
        <dbReference type="Proteomes" id="UP000603940"/>
    </source>
</evidence>
<keyword evidence="3" id="KW-1185">Reference proteome</keyword>
<protein>
    <submittedName>
        <fullName evidence="2">DUF2285 domain-containing protein</fullName>
    </submittedName>
</protein>
<feature type="domain" description="T6SS Transcription factor RovC-like DNA binding" evidence="1">
    <location>
        <begin position="97"/>
        <end position="197"/>
    </location>
</feature>
<dbReference type="EMBL" id="JACTUZ010000093">
    <property type="protein sequence ID" value="MBC9178720.1"/>
    <property type="molecule type" value="Genomic_DNA"/>
</dbReference>
<evidence type="ECO:0000313" key="2">
    <source>
        <dbReference type="EMBL" id="MBC9178720.1"/>
    </source>
</evidence>
<organism evidence="2 3">
    <name type="scientific">Pseudoroseomonas ludipueritiae</name>
    <dbReference type="NCBI Taxonomy" id="198093"/>
    <lineage>
        <taxon>Bacteria</taxon>
        <taxon>Pseudomonadati</taxon>
        <taxon>Pseudomonadota</taxon>
        <taxon>Alphaproteobacteria</taxon>
        <taxon>Acetobacterales</taxon>
        <taxon>Acetobacteraceae</taxon>
        <taxon>Pseudoroseomonas</taxon>
    </lineage>
</organism>
<dbReference type="InterPro" id="IPR018754">
    <property type="entry name" value="RovC-like_DNA-bd"/>
</dbReference>
<name>A0ABR7RA99_9PROT</name>
<evidence type="ECO:0000259" key="1">
    <source>
        <dbReference type="Pfam" id="PF10074"/>
    </source>
</evidence>
<dbReference type="Pfam" id="PF10074">
    <property type="entry name" value="RovC_DNA-bd"/>
    <property type="match status" value="1"/>
</dbReference>
<accession>A0ABR7RA99</accession>
<dbReference type="Proteomes" id="UP000603940">
    <property type="component" value="Unassembled WGS sequence"/>
</dbReference>
<comment type="caution">
    <text evidence="2">The sequence shown here is derived from an EMBL/GenBank/DDBJ whole genome shotgun (WGS) entry which is preliminary data.</text>
</comment>
<sequence>MSRALSPSNGGCDFPIDPQASALTQPIFWTPQVDPGAIIFAVGPPPEGSSITGEMLRLRAIIQHGRDLLRLELRGERYDILLVEPDAQGPLGIHIIFDDLMPDRKTTLERFWNAMAGKRVPHDPRLTPQRHQRARQMLRAIDARFVGSTYRDIAEVLFPNHEHDPAKWVDSPFRVMMSRLVRDGMAFVRGGYRTLLRRPRRHR</sequence>
<proteinExistence type="predicted"/>
<gene>
    <name evidence="2" type="ORF">IBL25_17375</name>
</gene>
<dbReference type="RefSeq" id="WP_098107585.1">
    <property type="nucleotide sequence ID" value="NZ_JACTUZ010000093.1"/>
</dbReference>
<reference evidence="2 3" key="1">
    <citation type="journal article" date="2009" name="Int. J. Syst. Evol. Microbiol.">
        <title>Transfer of Teichococcus ludipueritiae and Muricoccus roseus to the genus Roseomonas, as Roseomonas ludipueritiae comb. nov. and Roseomonas rosea comb. nov., respectively, and emended description of the genus Roseomonas.</title>
        <authorList>
            <person name="Sanchez-Porro C."/>
            <person name="Gallego V."/>
            <person name="Busse H.J."/>
            <person name="Kampfer P."/>
            <person name="Ventosa A."/>
        </authorList>
    </citation>
    <scope>NUCLEOTIDE SEQUENCE [LARGE SCALE GENOMIC DNA]</scope>
    <source>
        <strain evidence="2 3">DSM 14915</strain>
    </source>
</reference>